<reference evidence="1 2" key="1">
    <citation type="submission" date="2020-08" db="EMBL/GenBank/DDBJ databases">
        <authorList>
            <person name="Koutsovoulos G."/>
            <person name="Danchin GJ E."/>
        </authorList>
    </citation>
    <scope>NUCLEOTIDE SEQUENCE [LARGE SCALE GENOMIC DNA]</scope>
</reference>
<dbReference type="InterPro" id="IPR011989">
    <property type="entry name" value="ARM-like"/>
</dbReference>
<organism evidence="1 2">
    <name type="scientific">Meloidogyne enterolobii</name>
    <name type="common">Root-knot nematode worm</name>
    <name type="synonym">Meloidogyne mayaguensis</name>
    <dbReference type="NCBI Taxonomy" id="390850"/>
    <lineage>
        <taxon>Eukaryota</taxon>
        <taxon>Metazoa</taxon>
        <taxon>Ecdysozoa</taxon>
        <taxon>Nematoda</taxon>
        <taxon>Chromadorea</taxon>
        <taxon>Rhabditida</taxon>
        <taxon>Tylenchina</taxon>
        <taxon>Tylenchomorpha</taxon>
        <taxon>Tylenchoidea</taxon>
        <taxon>Meloidogynidae</taxon>
        <taxon>Meloidogyninae</taxon>
        <taxon>Meloidogyne</taxon>
    </lineage>
</organism>
<protein>
    <submittedName>
        <fullName evidence="1">Uncharacterized protein</fullName>
    </submittedName>
</protein>
<evidence type="ECO:0000313" key="2">
    <source>
        <dbReference type="Proteomes" id="UP000580250"/>
    </source>
</evidence>
<dbReference type="OrthoDB" id="2016913at2759"/>
<gene>
    <name evidence="1" type="ORF">MENT_LOCUS46096</name>
</gene>
<dbReference type="Gene3D" id="1.25.10.10">
    <property type="entry name" value="Leucine-rich Repeat Variant"/>
    <property type="match status" value="1"/>
</dbReference>
<dbReference type="EMBL" id="CAJEWN010001009">
    <property type="protein sequence ID" value="CAD2193165.1"/>
    <property type="molecule type" value="Genomic_DNA"/>
</dbReference>
<name>A0A6V7X1T5_MELEN</name>
<evidence type="ECO:0000313" key="1">
    <source>
        <dbReference type="EMBL" id="CAD2193165.1"/>
    </source>
</evidence>
<accession>A0A6V7X1T5</accession>
<comment type="caution">
    <text evidence="1">The sequence shown here is derived from an EMBL/GenBank/DDBJ whole genome shotgun (WGS) entry which is preliminary data.</text>
</comment>
<dbReference type="AlphaFoldDB" id="A0A6V7X1T5"/>
<proteinExistence type="predicted"/>
<sequence length="412" mass="47158">MESVIHLLTEAADFLQSNHLEMFLPSFSQHVNLEEWELLQISKTDLFYFSKTYLRFIRAIEHLLNNCFDRKCAIPNIVKNILTILKLSDLSKSSFETLIVLMKSREDYIKSVIDQIIIGCYTYFIDESYSADLRIFSIRCFGTGLSFKNNQTIIGWLDRINFELSILASLLATLHNSNNSCIEIESPVKSILKQSLPLFNNLLSAIEYPSEEIIEKICAVLEAGILSLYTNVSPLLENYLNFLDAIITSNPVPATFHKESDETPILIKHLAGWFFNRFSSISNNPQNSNFPNLLDEKLVELANHIFKKFGIQFFAAGLSEEIVYFVSQFIQSACFILAEVIELSRDVSLTQDSLRTTSFFFKKFSQNDNRVLMQSIEIVAEKMISAVFMSIQNESMLSTNVNYIADILFLFC</sequence>
<dbReference type="Proteomes" id="UP000580250">
    <property type="component" value="Unassembled WGS sequence"/>
</dbReference>